<accession>A0A0D1M5A8</accession>
<comment type="caution">
    <text evidence="2">The sequence shown here is derived from an EMBL/GenBank/DDBJ whole genome shotgun (WGS) entry which is preliminary data.</text>
</comment>
<dbReference type="PRINTS" id="PR00420">
    <property type="entry name" value="RNGMNOXGNASE"/>
</dbReference>
<dbReference type="GO" id="GO:0071949">
    <property type="term" value="F:FAD binding"/>
    <property type="evidence" value="ECO:0007669"/>
    <property type="project" value="InterPro"/>
</dbReference>
<dbReference type="Pfam" id="PF01494">
    <property type="entry name" value="FAD_binding_3"/>
    <property type="match status" value="1"/>
</dbReference>
<dbReference type="InterPro" id="IPR036188">
    <property type="entry name" value="FAD/NAD-bd_sf"/>
</dbReference>
<dbReference type="Gene3D" id="3.50.50.60">
    <property type="entry name" value="FAD/NAD(P)-binding domain"/>
    <property type="match status" value="1"/>
</dbReference>
<dbReference type="EMBL" id="JXTP01000051">
    <property type="protein sequence ID" value="KIU27205.1"/>
    <property type="molecule type" value="Genomic_DNA"/>
</dbReference>
<dbReference type="SUPFAM" id="SSF51905">
    <property type="entry name" value="FAD/NAD(P)-binding domain"/>
    <property type="match status" value="1"/>
</dbReference>
<organism evidence="2 3">
    <name type="scientific">Sphingomonas melonis</name>
    <dbReference type="NCBI Taxonomy" id="152682"/>
    <lineage>
        <taxon>Bacteria</taxon>
        <taxon>Pseudomonadati</taxon>
        <taxon>Pseudomonadota</taxon>
        <taxon>Alphaproteobacteria</taxon>
        <taxon>Sphingomonadales</taxon>
        <taxon>Sphingomonadaceae</taxon>
        <taxon>Sphingomonas</taxon>
    </lineage>
</organism>
<dbReference type="AlphaFoldDB" id="A0A0D1M5A8"/>
<dbReference type="InterPro" id="IPR002938">
    <property type="entry name" value="FAD-bd"/>
</dbReference>
<dbReference type="PATRIC" id="fig|1549858.7.peg.1837"/>
<evidence type="ECO:0000313" key="3">
    <source>
        <dbReference type="Proteomes" id="UP000033203"/>
    </source>
</evidence>
<sequence length="385" mass="41393">MTRPLALIVGAGVAGLTAAWWLDRAGWRSIIVERAPDLHDGGYMMGLSGQGYATACRMGLESALLATQAAIDENVYRDRRGRDIVRLRYRDFLQDTPYVAIMRTDLVRLLRDALPASTAIRFGTTLTAIENGEAGVCARLSDNTDVSADLLIAADGVRSATRRLAFGDGHGRLEPLGYRFAVYDLTSDAALDADFVSFVEPGHMAEYYRIGDHRLAALHVWRNDGAERATDVAAWDELGAVTTRSHSRVRDTLASARTSGVPVLADGLLMADMPAWSRDRVVLLGDAAHCLTLVSGQGGGLSMASAERLGRALDGGDVAGALATHEALLRPAVSRLQHRARGSARMFVPATPAGFAVRNAIMRAIPRAWLGRYLSSAIRTEIALA</sequence>
<protein>
    <submittedName>
        <fullName evidence="2">2-polyprenyl-6-methoxyphenol hydroxylase</fullName>
    </submittedName>
</protein>
<evidence type="ECO:0000259" key="1">
    <source>
        <dbReference type="Pfam" id="PF01494"/>
    </source>
</evidence>
<name>A0A0D1M5A8_9SPHN</name>
<evidence type="ECO:0000313" key="2">
    <source>
        <dbReference type="EMBL" id="KIU27205.1"/>
    </source>
</evidence>
<reference evidence="2 3" key="1">
    <citation type="submission" date="2015-01" db="EMBL/GenBank/DDBJ databases">
        <title>Genome of Sphingomonas taxi strain 30a.</title>
        <authorList>
            <person name="Eevers N."/>
            <person name="Van Hamme J."/>
            <person name="Bottos E."/>
            <person name="Weyens N."/>
            <person name="Vangronsveld J."/>
        </authorList>
    </citation>
    <scope>NUCLEOTIDE SEQUENCE [LARGE SCALE GENOMIC DNA]</scope>
    <source>
        <strain evidence="2 3">30a</strain>
    </source>
</reference>
<feature type="domain" description="FAD-binding" evidence="1">
    <location>
        <begin position="7"/>
        <end position="313"/>
    </location>
</feature>
<dbReference type="InterPro" id="IPR051704">
    <property type="entry name" value="FAD_aromatic-hydroxylase"/>
</dbReference>
<proteinExistence type="predicted"/>
<dbReference type="Proteomes" id="UP000033203">
    <property type="component" value="Unassembled WGS sequence"/>
</dbReference>
<dbReference type="PANTHER" id="PTHR46865:SF8">
    <property type="entry name" value="POSSIBLE OXIDOREDUCTASE"/>
    <property type="match status" value="1"/>
</dbReference>
<dbReference type="PANTHER" id="PTHR46865">
    <property type="entry name" value="OXIDOREDUCTASE-RELATED"/>
    <property type="match status" value="1"/>
</dbReference>
<gene>
    <name evidence="2" type="ORF">SR41_10925</name>
</gene>